<dbReference type="InterPro" id="IPR000859">
    <property type="entry name" value="CUB_dom"/>
</dbReference>
<feature type="domain" description="Peptidase S1" evidence="24">
    <location>
        <begin position="437"/>
        <end position="687"/>
    </location>
</feature>
<keyword evidence="3" id="KW-0245">EGF-like domain</keyword>
<dbReference type="InterPro" id="IPR018114">
    <property type="entry name" value="TRYPSIN_HIS"/>
</dbReference>
<feature type="binding site" evidence="18">
    <location>
        <position position="154"/>
    </location>
    <ligand>
        <name>Ca(2+)</name>
        <dbReference type="ChEBI" id="CHEBI:29108"/>
        <label>2</label>
    </ligand>
</feature>
<keyword evidence="7 22" id="KW-0732">Signal</keyword>
<dbReference type="InterPro" id="IPR018097">
    <property type="entry name" value="EGF_Ca-bd_CS"/>
</dbReference>
<dbReference type="PROSITE" id="PS01180">
    <property type="entry name" value="CUB"/>
    <property type="match status" value="2"/>
</dbReference>
<evidence type="ECO:0000256" key="13">
    <source>
        <dbReference type="ARBA" id="ARBA00023157"/>
    </source>
</evidence>
<feature type="domain" description="Sushi" evidence="25">
    <location>
        <begin position="366"/>
        <end position="424"/>
    </location>
</feature>
<dbReference type="Gene3D" id="2.10.70.10">
    <property type="entry name" value="Complement Module, domain 1"/>
    <property type="match status" value="2"/>
</dbReference>
<dbReference type="InterPro" id="IPR035914">
    <property type="entry name" value="Sperma_CUB_dom_sf"/>
</dbReference>
<dbReference type="OrthoDB" id="9985152at2759"/>
<keyword evidence="10 21" id="KW-0720">Serine protease</keyword>
<dbReference type="Gene3D" id="2.40.10.10">
    <property type="entry name" value="Trypsin-like serine proteases"/>
    <property type="match status" value="1"/>
</dbReference>
<keyword evidence="5 20" id="KW-0768">Sushi</keyword>
<dbReference type="InterPro" id="IPR043504">
    <property type="entry name" value="Peptidase_S1_PA_chymotrypsin"/>
</dbReference>
<dbReference type="InterPro" id="IPR000436">
    <property type="entry name" value="Sushi_SCR_CCP_dom"/>
</dbReference>
<evidence type="ECO:0000256" key="3">
    <source>
        <dbReference type="ARBA" id="ARBA00022536"/>
    </source>
</evidence>
<keyword evidence="9 21" id="KW-0378">Hydrolase</keyword>
<dbReference type="Pfam" id="PF14670">
    <property type="entry name" value="FXa_inhibition"/>
    <property type="match status" value="1"/>
</dbReference>
<feature type="domain" description="CUB" evidence="23">
    <location>
        <begin position="31"/>
        <end position="150"/>
    </location>
</feature>
<keyword evidence="14 17" id="KW-0379">Hydroxylation</keyword>
<dbReference type="Pfam" id="PF00431">
    <property type="entry name" value="CUB"/>
    <property type="match status" value="2"/>
</dbReference>
<evidence type="ECO:0000256" key="22">
    <source>
        <dbReference type="SAM" id="SignalP"/>
    </source>
</evidence>
<dbReference type="CDD" id="cd00054">
    <property type="entry name" value="EGF_CA"/>
    <property type="match status" value="1"/>
</dbReference>
<feature type="disulfide bond" evidence="16">
    <location>
        <begin position="162"/>
        <end position="175"/>
    </location>
</feature>
<keyword evidence="12" id="KW-0391">Immunity</keyword>
<feature type="disulfide bond" description="Interchain (between heavy and light chains)" evidence="16">
    <location>
        <begin position="426"/>
        <end position="553"/>
    </location>
</feature>
<evidence type="ECO:0000256" key="6">
    <source>
        <dbReference type="ARBA" id="ARBA00022670"/>
    </source>
</evidence>
<accession>A0A6P4ZTK4</accession>
<keyword evidence="11 18" id="KW-0106">Calcium</keyword>
<feature type="binding site" evidence="18">
    <location>
        <position position="88"/>
    </location>
    <ligand>
        <name>Ca(2+)</name>
        <dbReference type="ChEBI" id="CHEBI:29108"/>
        <label>1</label>
    </ligand>
</feature>
<feature type="binding site" evidence="18">
    <location>
        <position position="254"/>
    </location>
    <ligand>
        <name>Ca(2+)</name>
        <dbReference type="ChEBI" id="CHEBI:29108"/>
        <label>3</label>
    </ligand>
</feature>
<dbReference type="PROSITE" id="PS50240">
    <property type="entry name" value="TRYPSIN_DOM"/>
    <property type="match status" value="1"/>
</dbReference>
<protein>
    <submittedName>
        <fullName evidence="27">Mannan-binding lectin serine protease 2-like isoform X1</fullName>
    </submittedName>
</protein>
<evidence type="ECO:0000313" key="27">
    <source>
        <dbReference type="RefSeq" id="XP_019637434.1"/>
    </source>
</evidence>
<organism evidence="26 27">
    <name type="scientific">Branchiostoma belcheri</name>
    <name type="common">Amphioxus</name>
    <dbReference type="NCBI Taxonomy" id="7741"/>
    <lineage>
        <taxon>Eukaryota</taxon>
        <taxon>Metazoa</taxon>
        <taxon>Chordata</taxon>
        <taxon>Cephalochordata</taxon>
        <taxon>Leptocardii</taxon>
        <taxon>Amphioxiformes</taxon>
        <taxon>Branchiostomatidae</taxon>
        <taxon>Branchiostoma</taxon>
    </lineage>
</organism>
<dbReference type="InterPro" id="IPR033116">
    <property type="entry name" value="TRYPSIN_SER"/>
</dbReference>
<feature type="binding site" evidence="18">
    <location>
        <position position="168"/>
    </location>
    <ligand>
        <name>Ca(2+)</name>
        <dbReference type="ChEBI" id="CHEBI:29108"/>
        <label>2</label>
    </ligand>
</feature>
<dbReference type="FunFam" id="2.40.10.10:FF:000015">
    <property type="entry name" value="Atrial natriuretic peptide-converting enzyme"/>
    <property type="match status" value="1"/>
</dbReference>
<dbReference type="CDD" id="cd00041">
    <property type="entry name" value="CUB"/>
    <property type="match status" value="2"/>
</dbReference>
<evidence type="ECO:0000256" key="14">
    <source>
        <dbReference type="ARBA" id="ARBA00023278"/>
    </source>
</evidence>
<feature type="disulfide bond" evidence="16">
    <location>
        <begin position="368"/>
        <end position="409"/>
    </location>
</feature>
<evidence type="ECO:0000256" key="18">
    <source>
        <dbReference type="PIRSR" id="PIRSR001155-4"/>
    </source>
</evidence>
<dbReference type="GO" id="GO:0005615">
    <property type="term" value="C:extracellular space"/>
    <property type="evidence" value="ECO:0007669"/>
    <property type="project" value="TreeGrafter"/>
</dbReference>
<dbReference type="AlphaFoldDB" id="A0A6P4ZTK4"/>
<feature type="chain" id="PRO_5027684802" evidence="22">
    <location>
        <begin position="24"/>
        <end position="689"/>
    </location>
</feature>
<proteinExistence type="predicted"/>
<dbReference type="InterPro" id="IPR001881">
    <property type="entry name" value="EGF-like_Ca-bd_dom"/>
</dbReference>
<feature type="disulfide bond" evidence="16 20">
    <location>
        <begin position="395"/>
        <end position="422"/>
    </location>
</feature>
<evidence type="ECO:0000256" key="11">
    <source>
        <dbReference type="ARBA" id="ARBA00022837"/>
    </source>
</evidence>
<evidence type="ECO:0000256" key="2">
    <source>
        <dbReference type="ARBA" id="ARBA00022525"/>
    </source>
</evidence>
<dbReference type="CDD" id="cd00190">
    <property type="entry name" value="Tryp_SPc"/>
    <property type="match status" value="1"/>
</dbReference>
<evidence type="ECO:0000313" key="26">
    <source>
        <dbReference type="Proteomes" id="UP000515135"/>
    </source>
</evidence>
<feature type="binding site" evidence="18">
    <location>
        <position position="172"/>
    </location>
    <ligand>
        <name>Ca(2+)</name>
        <dbReference type="ChEBI" id="CHEBI:29108"/>
        <label>2</label>
    </ligand>
</feature>
<dbReference type="InterPro" id="IPR035976">
    <property type="entry name" value="Sushi/SCR/CCP_sf"/>
</dbReference>
<comment type="caution">
    <text evidence="20">Lacks conserved residue(s) required for the propagation of feature annotation.</text>
</comment>
<dbReference type="PROSITE" id="PS01186">
    <property type="entry name" value="EGF_2"/>
    <property type="match status" value="1"/>
</dbReference>
<dbReference type="CDD" id="cd00033">
    <property type="entry name" value="CCP"/>
    <property type="match status" value="2"/>
</dbReference>
<dbReference type="GO" id="GO:0006956">
    <property type="term" value="P:complement activation"/>
    <property type="evidence" value="ECO:0007669"/>
    <property type="project" value="InterPro"/>
</dbReference>
<evidence type="ECO:0000256" key="9">
    <source>
        <dbReference type="ARBA" id="ARBA00022801"/>
    </source>
</evidence>
<dbReference type="SUPFAM" id="SSF57535">
    <property type="entry name" value="Complement control module/SCR domain"/>
    <property type="match status" value="1"/>
</dbReference>
<dbReference type="GO" id="GO:0004252">
    <property type="term" value="F:serine-type endopeptidase activity"/>
    <property type="evidence" value="ECO:0007669"/>
    <property type="project" value="InterPro"/>
</dbReference>
<dbReference type="SMART" id="SM00181">
    <property type="entry name" value="EGF"/>
    <property type="match status" value="1"/>
</dbReference>
<keyword evidence="2" id="KW-0964">Secreted</keyword>
<evidence type="ECO:0000256" key="12">
    <source>
        <dbReference type="ARBA" id="ARBA00022859"/>
    </source>
</evidence>
<dbReference type="Gene3D" id="2.60.120.290">
    <property type="entry name" value="Spermadhesin, CUB domain"/>
    <property type="match status" value="2"/>
</dbReference>
<keyword evidence="13 16" id="KW-1015">Disulfide bond</keyword>
<dbReference type="PROSITE" id="PS00135">
    <property type="entry name" value="TRYPSIN_SER"/>
    <property type="match status" value="1"/>
</dbReference>
<dbReference type="Pfam" id="PF00089">
    <property type="entry name" value="Trypsin"/>
    <property type="match status" value="1"/>
</dbReference>
<comment type="subcellular location">
    <subcellularLocation>
        <location evidence="1">Secreted</location>
    </subcellularLocation>
</comment>
<evidence type="ECO:0000256" key="21">
    <source>
        <dbReference type="RuleBase" id="RU363034"/>
    </source>
</evidence>
<evidence type="ECO:0000259" key="23">
    <source>
        <dbReference type="PROSITE" id="PS01180"/>
    </source>
</evidence>
<keyword evidence="6 21" id="KW-0645">Protease</keyword>
<dbReference type="SMART" id="SM00179">
    <property type="entry name" value="EGF_CA"/>
    <property type="match status" value="1"/>
</dbReference>
<dbReference type="SMART" id="SM00020">
    <property type="entry name" value="Tryp_SPc"/>
    <property type="match status" value="1"/>
</dbReference>
<dbReference type="PRINTS" id="PR00722">
    <property type="entry name" value="CHYMOTRYPSIN"/>
</dbReference>
<evidence type="ECO:0000256" key="5">
    <source>
        <dbReference type="ARBA" id="ARBA00022659"/>
    </source>
</evidence>
<feature type="domain" description="Sushi" evidence="25">
    <location>
        <begin position="308"/>
        <end position="365"/>
    </location>
</feature>
<feature type="binding site" evidence="18">
    <location>
        <position position="80"/>
    </location>
    <ligand>
        <name>Ca(2+)</name>
        <dbReference type="ChEBI" id="CHEBI:29108"/>
        <label>1</label>
    </ligand>
</feature>
<feature type="disulfide bond" evidence="16">
    <location>
        <begin position="251"/>
        <end position="269"/>
    </location>
</feature>
<dbReference type="InterPro" id="IPR000742">
    <property type="entry name" value="EGF"/>
</dbReference>
<dbReference type="PROSITE" id="PS01187">
    <property type="entry name" value="EGF_CA"/>
    <property type="match status" value="1"/>
</dbReference>
<feature type="disulfide bond" evidence="16 19">
    <location>
        <begin position="194"/>
        <end position="221"/>
    </location>
</feature>
<evidence type="ECO:0000256" key="15">
    <source>
        <dbReference type="PIRSR" id="PIRSR001155-1"/>
    </source>
</evidence>
<name>A0A6P4ZTK4_BRABE</name>
<dbReference type="Gene3D" id="2.10.25.10">
    <property type="entry name" value="Laminin"/>
    <property type="match status" value="1"/>
</dbReference>
<dbReference type="SUPFAM" id="SSF57196">
    <property type="entry name" value="EGF/Laminin"/>
    <property type="match status" value="1"/>
</dbReference>
<feature type="disulfide bond" evidence="16">
    <location>
        <begin position="604"/>
        <end position="620"/>
    </location>
</feature>
<feature type="binding site" evidence="18">
    <location>
        <position position="169"/>
    </location>
    <ligand>
        <name>Ca(2+)</name>
        <dbReference type="ChEBI" id="CHEBI:29108"/>
        <label>2</label>
    </ligand>
</feature>
<dbReference type="InterPro" id="IPR009003">
    <property type="entry name" value="Peptidase_S1_PA"/>
</dbReference>
<dbReference type="GeneID" id="109479848"/>
<keyword evidence="18" id="KW-0479">Metal-binding</keyword>
<dbReference type="Pfam" id="PF00084">
    <property type="entry name" value="Sushi"/>
    <property type="match status" value="2"/>
</dbReference>
<feature type="disulfide bond" evidence="16">
    <location>
        <begin position="310"/>
        <end position="350"/>
    </location>
</feature>
<feature type="disulfide bond" evidence="16 20">
    <location>
        <begin position="336"/>
        <end position="363"/>
    </location>
</feature>
<dbReference type="SMART" id="SM00032">
    <property type="entry name" value="CCP"/>
    <property type="match status" value="2"/>
</dbReference>
<evidence type="ECO:0000256" key="16">
    <source>
        <dbReference type="PIRSR" id="PIRSR001155-2"/>
    </source>
</evidence>
<evidence type="ECO:0000256" key="19">
    <source>
        <dbReference type="PROSITE-ProRule" id="PRU00059"/>
    </source>
</evidence>
<keyword evidence="4" id="KW-0399">Innate immunity</keyword>
<feature type="active site" description="Charge relay system" evidence="15">
    <location>
        <position position="482"/>
    </location>
</feature>
<dbReference type="GO" id="GO:0045087">
    <property type="term" value="P:innate immune response"/>
    <property type="evidence" value="ECO:0007669"/>
    <property type="project" value="UniProtKB-KW"/>
</dbReference>
<evidence type="ECO:0000256" key="4">
    <source>
        <dbReference type="ARBA" id="ARBA00022588"/>
    </source>
</evidence>
<dbReference type="SUPFAM" id="SSF50494">
    <property type="entry name" value="Trypsin-like serine proteases"/>
    <property type="match status" value="1"/>
</dbReference>
<dbReference type="InterPro" id="IPR024175">
    <property type="entry name" value="Pept_S1A_C1r/C1S/mannan-bd"/>
</dbReference>
<dbReference type="PROSITE" id="PS00134">
    <property type="entry name" value="TRYPSIN_HIS"/>
    <property type="match status" value="1"/>
</dbReference>
<evidence type="ECO:0000256" key="10">
    <source>
        <dbReference type="ARBA" id="ARBA00022825"/>
    </source>
</evidence>
<feature type="binding site" evidence="18">
    <location>
        <position position="244"/>
    </location>
    <ligand>
        <name>Ca(2+)</name>
        <dbReference type="ChEBI" id="CHEBI:29108"/>
        <label>3</label>
    </ligand>
</feature>
<feature type="disulfide bond" evidence="16">
    <location>
        <begin position="155"/>
        <end position="166"/>
    </location>
</feature>
<evidence type="ECO:0000259" key="25">
    <source>
        <dbReference type="PROSITE" id="PS50923"/>
    </source>
</evidence>
<dbReference type="FunFam" id="2.60.120.290:FF:000012">
    <property type="entry name" value="mannan-binding lectin serine protease 1 isoform X1"/>
    <property type="match status" value="1"/>
</dbReference>
<dbReference type="SMART" id="SM00042">
    <property type="entry name" value="CUB"/>
    <property type="match status" value="2"/>
</dbReference>
<evidence type="ECO:0000256" key="17">
    <source>
        <dbReference type="PIRSR" id="PIRSR001155-3"/>
    </source>
</evidence>
<feature type="binding site" evidence="18">
    <location>
        <position position="293"/>
    </location>
    <ligand>
        <name>Ca(2+)</name>
        <dbReference type="ChEBI" id="CHEBI:29108"/>
        <label>3</label>
    </ligand>
</feature>
<dbReference type="PANTHER" id="PTHR24255">
    <property type="entry name" value="COMPLEMENT COMPONENT 1, S SUBCOMPONENT-RELATED"/>
    <property type="match status" value="1"/>
</dbReference>
<dbReference type="InterPro" id="IPR001314">
    <property type="entry name" value="Peptidase_S1A"/>
</dbReference>
<dbReference type="PIRSF" id="PIRSF001155">
    <property type="entry name" value="C1r_C1s_MASP"/>
    <property type="match status" value="1"/>
</dbReference>
<evidence type="ECO:0000256" key="8">
    <source>
        <dbReference type="ARBA" id="ARBA00022737"/>
    </source>
</evidence>
<dbReference type="RefSeq" id="XP_019637434.1">
    <property type="nucleotide sequence ID" value="XM_019781875.1"/>
</dbReference>
<dbReference type="FunFam" id="2.10.25.10:FF:000059">
    <property type="entry name" value="Mannan-binding lectin serine protease 1"/>
    <property type="match status" value="1"/>
</dbReference>
<comment type="PTM">
    <text evidence="17">The iron and 2-oxoglutarate dependent 3-hydroxylation of aspartate and asparagine is (R) stereospecific within EGF domains.</text>
</comment>
<feature type="disulfide bond" evidence="16">
    <location>
        <begin position="631"/>
        <end position="663"/>
    </location>
</feature>
<evidence type="ECO:0000256" key="20">
    <source>
        <dbReference type="PROSITE-ProRule" id="PRU00302"/>
    </source>
</evidence>
<dbReference type="SUPFAM" id="SSF49854">
    <property type="entry name" value="Spermadhesin, CUB domain"/>
    <property type="match status" value="2"/>
</dbReference>
<feature type="binding site" evidence="18">
    <location>
        <position position="135"/>
    </location>
    <ligand>
        <name>Ca(2+)</name>
        <dbReference type="ChEBI" id="CHEBI:29108"/>
        <label>1</label>
    </ligand>
</feature>
<feature type="active site" description="Charge relay system" evidence="15">
    <location>
        <position position="533"/>
    </location>
</feature>
<dbReference type="PANTHER" id="PTHR24255:SF38">
    <property type="entry name" value="MANNAN-BINDING LECTIN SERINE PROTEASE 1-LIKE"/>
    <property type="match status" value="1"/>
</dbReference>
<keyword evidence="8" id="KW-0677">Repeat</keyword>
<feature type="modified residue" description="(3R)-3-hydroxyasparagine" evidence="17">
    <location>
        <position position="168"/>
    </location>
</feature>
<feature type="binding site" evidence="18">
    <location>
        <position position="151"/>
    </location>
    <ligand>
        <name>Ca(2+)</name>
        <dbReference type="ChEBI" id="CHEBI:29108"/>
        <label>2</label>
    </ligand>
</feature>
<sequence length="689" mass="77008">MALSRRFFLRVLLLVSTLWLADGKNKMEDENKMTINELYGGHILSPGYPEPYADDISRLWNITMPEAFHVQLYFSSFDLESSYMCEYDSVKVMEGDKLVGLFCGTENTDTEEVPGDRVIESTGSQLSLEFKSDFSNVDRHRGFVAHYRVVDRDECAVDNGGCHHFCHNYISGYYCSCRTGYWIMKDRETCKFGCSRQVLTELSGTITTPEYPDLYPKVLDCDWKIQVEPGYVVTLQFDDGFDVEQHPEVSCPYDHLKIQAGDEKYGPYCGKTVPPTITSTDHNMHVFFHSDDSGENKGFRATYYTTARPCEALSAPAYGTLEGSNFTYSQKVSFACGEGYYLDGPDQRVCQADGSWSGVQPTCELVNCGPLPNISNGEIEVDGNFSYADIAIYRCDEFYEMVGEGTRFCEADGKWSGNEPSCKPICGESSFPSRDRIVGGGPSKKGAWPWQALVIHQGAPRIRKPFCGGALVDKKWVLTAAHCVGENDVLPTGYFNVSLGLHKRKEPDANVVFPQVERIIRHPDWDKDNFDSDIALLELKEEVNLTDYIRPVCLQTAGRQRSAQDVQEGRAGVVTGWGRTSNLFGSEPNTLQEVEVPVVDQEECVSAYEGDYPVTANMMCAGLRIGGKDSCDGDSGGPLLFQDPDTTRFYVAGIVSWGQPNECGRARKYGVYARVENFLQWIKDTIAEE</sequence>
<feature type="binding site" evidence="18">
    <location>
        <position position="133"/>
    </location>
    <ligand>
        <name>Ca(2+)</name>
        <dbReference type="ChEBI" id="CHEBI:29108"/>
        <label>1</label>
    </ligand>
</feature>
<reference evidence="27" key="1">
    <citation type="submission" date="2025-08" db="UniProtKB">
        <authorList>
            <consortium name="RefSeq"/>
        </authorList>
    </citation>
    <scope>IDENTIFICATION</scope>
    <source>
        <tissue evidence="27">Gonad</tissue>
    </source>
</reference>
<feature type="disulfide bond" evidence="16">
    <location>
        <begin position="177"/>
        <end position="190"/>
    </location>
</feature>
<evidence type="ECO:0000256" key="1">
    <source>
        <dbReference type="ARBA" id="ARBA00004613"/>
    </source>
</evidence>
<feature type="binding site" evidence="18">
    <location>
        <position position="291"/>
    </location>
    <ligand>
        <name>Ca(2+)</name>
        <dbReference type="ChEBI" id="CHEBI:29108"/>
        <label>3</label>
    </ligand>
</feature>
<feature type="active site" description="Charge relay system" evidence="15">
    <location>
        <position position="635"/>
    </location>
</feature>
<evidence type="ECO:0000256" key="7">
    <source>
        <dbReference type="ARBA" id="ARBA00022729"/>
    </source>
</evidence>
<dbReference type="InterPro" id="IPR001254">
    <property type="entry name" value="Trypsin_dom"/>
</dbReference>
<dbReference type="GO" id="GO:0006508">
    <property type="term" value="P:proteolysis"/>
    <property type="evidence" value="ECO:0007669"/>
    <property type="project" value="UniProtKB-KW"/>
</dbReference>
<keyword evidence="26" id="KW-1185">Reference proteome</keyword>
<feature type="disulfide bond" evidence="16">
    <location>
        <begin position="85"/>
        <end position="103"/>
    </location>
</feature>
<gene>
    <name evidence="27" type="primary">LOC109479848</name>
</gene>
<feature type="signal peptide" evidence="22">
    <location>
        <begin position="1"/>
        <end position="23"/>
    </location>
</feature>
<dbReference type="Proteomes" id="UP000515135">
    <property type="component" value="Unplaced"/>
</dbReference>
<dbReference type="PROSITE" id="PS50923">
    <property type="entry name" value="SUSHI"/>
    <property type="match status" value="2"/>
</dbReference>
<dbReference type="GO" id="GO:0005509">
    <property type="term" value="F:calcium ion binding"/>
    <property type="evidence" value="ECO:0007669"/>
    <property type="project" value="InterPro"/>
</dbReference>
<dbReference type="KEGG" id="bbel:109479848"/>
<feature type="domain" description="CUB" evidence="23">
    <location>
        <begin position="194"/>
        <end position="306"/>
    </location>
</feature>
<dbReference type="FunFam" id="2.60.120.290:FF:000006">
    <property type="entry name" value="Mannan-binding lectin serine protease 1"/>
    <property type="match status" value="1"/>
</dbReference>
<evidence type="ECO:0000259" key="24">
    <source>
        <dbReference type="PROSITE" id="PS50240"/>
    </source>
</evidence>